<protein>
    <recommendedName>
        <fullName evidence="5">Biotin carboxylation domain-containing protein</fullName>
    </recommendedName>
</protein>
<dbReference type="PANTHER" id="PTHR43778">
    <property type="entry name" value="PYRUVATE CARBOXYLASE"/>
    <property type="match status" value="1"/>
</dbReference>
<keyword evidence="3" id="KW-0067">ATP-binding</keyword>
<dbReference type="OrthoDB" id="196847at2759"/>
<dbReference type="InterPro" id="IPR016185">
    <property type="entry name" value="PreATP-grasp_dom_sf"/>
</dbReference>
<evidence type="ECO:0000256" key="1">
    <source>
        <dbReference type="ARBA" id="ARBA00022598"/>
    </source>
</evidence>
<dbReference type="GO" id="GO:0004736">
    <property type="term" value="F:pyruvate carboxylase activity"/>
    <property type="evidence" value="ECO:0007669"/>
    <property type="project" value="TreeGrafter"/>
</dbReference>
<evidence type="ECO:0000256" key="2">
    <source>
        <dbReference type="ARBA" id="ARBA00022741"/>
    </source>
</evidence>
<dbReference type="InterPro" id="IPR005481">
    <property type="entry name" value="BC-like_N"/>
</dbReference>
<evidence type="ECO:0000256" key="3">
    <source>
        <dbReference type="ARBA" id="ARBA00022840"/>
    </source>
</evidence>
<dbReference type="GO" id="GO:0006094">
    <property type="term" value="P:gluconeogenesis"/>
    <property type="evidence" value="ECO:0007669"/>
    <property type="project" value="TreeGrafter"/>
</dbReference>
<dbReference type="STRING" id="1314781.A0A165GGI7"/>
<dbReference type="EMBL" id="KV426048">
    <property type="protein sequence ID" value="KZV90485.1"/>
    <property type="molecule type" value="Genomic_DNA"/>
</dbReference>
<dbReference type="Gene3D" id="3.40.50.20">
    <property type="match status" value="1"/>
</dbReference>
<feature type="region of interest" description="Disordered" evidence="4">
    <location>
        <begin position="145"/>
        <end position="169"/>
    </location>
</feature>
<dbReference type="Proteomes" id="UP000077266">
    <property type="component" value="Unassembled WGS sequence"/>
</dbReference>
<sequence>MMSHPMLHPPRLASTFAGTPNRAIACSLAIHIFAIFSYKDHMSPAEDNGGREFPDHRSQSDEAYQVCKGLTPIGAYLTIDDITRVVLEHGVNMIHPCENAEFASKVEQAGLAFVGPSPEVIDSLGDKTKARTLGTASLTSGPYARELMPRPACSDEGRSRTSPPDASTHLDDLADLDSTLESLISSLSRLSTRQLATRFTDVVQDVRAEYITIFLKRMQPHVHVELSSSAHAWSILHEEHLAVIETMITSIATLSDTAATEKYLVQPMIVLHVLNAAPASSNEVLESLVSALRDLTTNGVPAHNPIRELLDNKVEDVQPFELPSFLVPPDVLDMDSLSDGVEAVVGDKKDDLPAYPIRLFDNTMSTRSL</sequence>
<feature type="domain" description="Biotin carboxylation" evidence="5">
    <location>
        <begin position="1"/>
        <end position="369"/>
    </location>
</feature>
<evidence type="ECO:0000256" key="4">
    <source>
        <dbReference type="SAM" id="MobiDB-lite"/>
    </source>
</evidence>
<keyword evidence="2" id="KW-0547">Nucleotide-binding</keyword>
<dbReference type="Pfam" id="PF00289">
    <property type="entry name" value="Biotin_carb_N"/>
    <property type="match status" value="1"/>
</dbReference>
<name>A0A165GGI7_EXIGL</name>
<evidence type="ECO:0000313" key="6">
    <source>
        <dbReference type="EMBL" id="KZV90485.1"/>
    </source>
</evidence>
<accession>A0A165GGI7</accession>
<organism evidence="6 7">
    <name type="scientific">Exidia glandulosa HHB12029</name>
    <dbReference type="NCBI Taxonomy" id="1314781"/>
    <lineage>
        <taxon>Eukaryota</taxon>
        <taxon>Fungi</taxon>
        <taxon>Dikarya</taxon>
        <taxon>Basidiomycota</taxon>
        <taxon>Agaricomycotina</taxon>
        <taxon>Agaricomycetes</taxon>
        <taxon>Auriculariales</taxon>
        <taxon>Exidiaceae</taxon>
        <taxon>Exidia</taxon>
    </lineage>
</organism>
<dbReference type="InterPro" id="IPR055268">
    <property type="entry name" value="PCB-like"/>
</dbReference>
<dbReference type="SUPFAM" id="SSF52440">
    <property type="entry name" value="PreATP-grasp domain"/>
    <property type="match status" value="1"/>
</dbReference>
<reference evidence="6 7" key="1">
    <citation type="journal article" date="2016" name="Mol. Biol. Evol.">
        <title>Comparative Genomics of Early-Diverging Mushroom-Forming Fungi Provides Insights into the Origins of Lignocellulose Decay Capabilities.</title>
        <authorList>
            <person name="Nagy L.G."/>
            <person name="Riley R."/>
            <person name="Tritt A."/>
            <person name="Adam C."/>
            <person name="Daum C."/>
            <person name="Floudas D."/>
            <person name="Sun H."/>
            <person name="Yadav J.S."/>
            <person name="Pangilinan J."/>
            <person name="Larsson K.H."/>
            <person name="Matsuura K."/>
            <person name="Barry K."/>
            <person name="Labutti K."/>
            <person name="Kuo R."/>
            <person name="Ohm R.A."/>
            <person name="Bhattacharya S.S."/>
            <person name="Shirouzu T."/>
            <person name="Yoshinaga Y."/>
            <person name="Martin F.M."/>
            <person name="Grigoriev I.V."/>
            <person name="Hibbett D.S."/>
        </authorList>
    </citation>
    <scope>NUCLEOTIDE SEQUENCE [LARGE SCALE GENOMIC DNA]</scope>
    <source>
        <strain evidence="6 7">HHB12029</strain>
    </source>
</reference>
<dbReference type="GO" id="GO:0005524">
    <property type="term" value="F:ATP binding"/>
    <property type="evidence" value="ECO:0007669"/>
    <property type="project" value="UniProtKB-KW"/>
</dbReference>
<dbReference type="GO" id="GO:0005737">
    <property type="term" value="C:cytoplasm"/>
    <property type="evidence" value="ECO:0007669"/>
    <property type="project" value="TreeGrafter"/>
</dbReference>
<evidence type="ECO:0000259" key="5">
    <source>
        <dbReference type="PROSITE" id="PS50979"/>
    </source>
</evidence>
<dbReference type="PANTHER" id="PTHR43778:SF2">
    <property type="entry name" value="PYRUVATE CARBOXYLASE, MITOCHONDRIAL"/>
    <property type="match status" value="1"/>
</dbReference>
<dbReference type="InParanoid" id="A0A165GGI7"/>
<dbReference type="InterPro" id="IPR011764">
    <property type="entry name" value="Biotin_carboxylation_dom"/>
</dbReference>
<dbReference type="AlphaFoldDB" id="A0A165GGI7"/>
<gene>
    <name evidence="6" type="ORF">EXIGLDRAFT_794276</name>
</gene>
<proteinExistence type="predicted"/>
<keyword evidence="7" id="KW-1185">Reference proteome</keyword>
<dbReference type="PROSITE" id="PS50979">
    <property type="entry name" value="BC"/>
    <property type="match status" value="1"/>
</dbReference>
<keyword evidence="1" id="KW-0436">Ligase</keyword>
<evidence type="ECO:0000313" key="7">
    <source>
        <dbReference type="Proteomes" id="UP000077266"/>
    </source>
</evidence>